<sequence length="239" mass="27285">MALFLSSCGGKRYYKSPLDVLIRDLDSEPIYTIILYDMDTEGMFSTTYKHQYKVITEVNGEPKEKITPWKEVSQRFFYQYEDAMGMEIASKKEGKVSKSIVPAGYSNYVGNKQYGHWVDRGGTSFWEFYGRFAFMNSMFNMMTYPVRYSYYNDYYSNYRTRGRDYYGPVGSNGRTYYGTYGSQGARSGSSWSKNSSFQSRVSSRTSRSSSTRSTSSSSSSRSSRSSSSSFRSRGGGFGK</sequence>
<reference evidence="2 3" key="1">
    <citation type="submission" date="2021-12" db="EMBL/GenBank/DDBJ databases">
        <title>Genome sequencing of bacteria with rrn-lacking chromosome and rrn-plasmid.</title>
        <authorList>
            <person name="Anda M."/>
            <person name="Iwasaki W."/>
        </authorList>
    </citation>
    <scope>NUCLEOTIDE SEQUENCE [LARGE SCALE GENOMIC DNA]</scope>
    <source>
        <strain evidence="2 3">NBRC 15940</strain>
    </source>
</reference>
<evidence type="ECO:0000313" key="2">
    <source>
        <dbReference type="EMBL" id="GJM60888.1"/>
    </source>
</evidence>
<feature type="region of interest" description="Disordered" evidence="1">
    <location>
        <begin position="184"/>
        <end position="239"/>
    </location>
</feature>
<organism evidence="2 3">
    <name type="scientific">Persicobacter diffluens</name>
    <dbReference type="NCBI Taxonomy" id="981"/>
    <lineage>
        <taxon>Bacteria</taxon>
        <taxon>Pseudomonadati</taxon>
        <taxon>Bacteroidota</taxon>
        <taxon>Cytophagia</taxon>
        <taxon>Cytophagales</taxon>
        <taxon>Persicobacteraceae</taxon>
        <taxon>Persicobacter</taxon>
    </lineage>
</organism>
<dbReference type="AlphaFoldDB" id="A0AAN4VXR3"/>
<evidence type="ECO:0000313" key="3">
    <source>
        <dbReference type="Proteomes" id="UP001310022"/>
    </source>
</evidence>
<name>A0AAN4VXR3_9BACT</name>
<comment type="caution">
    <text evidence="2">The sequence shown here is derived from an EMBL/GenBank/DDBJ whole genome shotgun (WGS) entry which is preliminary data.</text>
</comment>
<dbReference type="EMBL" id="BQKE01000001">
    <property type="protein sequence ID" value="GJM60888.1"/>
    <property type="molecule type" value="Genomic_DNA"/>
</dbReference>
<evidence type="ECO:0000256" key="1">
    <source>
        <dbReference type="SAM" id="MobiDB-lite"/>
    </source>
</evidence>
<accession>A0AAN4VXR3</accession>
<dbReference type="Proteomes" id="UP001310022">
    <property type="component" value="Unassembled WGS sequence"/>
</dbReference>
<feature type="compositionally biased region" description="Low complexity" evidence="1">
    <location>
        <begin position="195"/>
        <end position="232"/>
    </location>
</feature>
<gene>
    <name evidence="2" type="ORF">PEDI_14400</name>
</gene>
<protein>
    <submittedName>
        <fullName evidence="2">Uncharacterized protein</fullName>
    </submittedName>
</protein>
<keyword evidence="3" id="KW-1185">Reference proteome</keyword>
<proteinExistence type="predicted"/>
<feature type="compositionally biased region" description="Polar residues" evidence="1">
    <location>
        <begin position="184"/>
        <end position="194"/>
    </location>
</feature>